<evidence type="ECO:0000313" key="3">
    <source>
        <dbReference type="EMBL" id="PND39690.1"/>
    </source>
</evidence>
<organism evidence="3 4">
    <name type="scientific">Kinneretia aquatilis</name>
    <dbReference type="NCBI Taxonomy" id="2070761"/>
    <lineage>
        <taxon>Bacteria</taxon>
        <taxon>Pseudomonadati</taxon>
        <taxon>Pseudomonadota</taxon>
        <taxon>Betaproteobacteria</taxon>
        <taxon>Burkholderiales</taxon>
        <taxon>Sphaerotilaceae</taxon>
        <taxon>Roseateles</taxon>
    </lineage>
</organism>
<keyword evidence="3" id="KW-0808">Transferase</keyword>
<sequence>MNVDAYLQRLAYCGDRQPDLATLAALQWAHLRQIPFENLSIHRGEAIVLEETALFRKIVEQRRGGFCYELNGLFAALLRELGYRVSLLSAQVAGADGMFGPEFDHLCLAVHLEDGAYLVDVGFGDCFLQPLPLEPEAAPSRQGRHVYRIQALGGVRTLQQLPAEHEACASWSDEYRFNLQARDLSDFEPMCRFHQSSPDSHFTRKRICSRATDDGGRISLSDRRLILTSAEGLKTESLLPSEAACQQALLDHFGIQA</sequence>
<dbReference type="AlphaFoldDB" id="A0A2N8L1V0"/>
<dbReference type="Gene3D" id="2.40.128.150">
    <property type="entry name" value="Cysteine proteinases"/>
    <property type="match status" value="1"/>
</dbReference>
<dbReference type="InterPro" id="IPR001447">
    <property type="entry name" value="Arylamine_N-AcTrfase"/>
</dbReference>
<comment type="similarity">
    <text evidence="1 2">Belongs to the arylamine N-acetyltransferase family.</text>
</comment>
<evidence type="ECO:0000256" key="1">
    <source>
        <dbReference type="ARBA" id="ARBA00006547"/>
    </source>
</evidence>
<keyword evidence="4" id="KW-1185">Reference proteome</keyword>
<dbReference type="Pfam" id="PF00797">
    <property type="entry name" value="Acetyltransf_2"/>
    <property type="match status" value="1"/>
</dbReference>
<name>A0A2N8L1V0_9BURK</name>
<dbReference type="GO" id="GO:0016407">
    <property type="term" value="F:acetyltransferase activity"/>
    <property type="evidence" value="ECO:0007669"/>
    <property type="project" value="InterPro"/>
</dbReference>
<dbReference type="PANTHER" id="PTHR11786:SF0">
    <property type="entry name" value="ARYLAMINE N-ACETYLTRANSFERASE 4-RELATED"/>
    <property type="match status" value="1"/>
</dbReference>
<dbReference type="PRINTS" id="PR01543">
    <property type="entry name" value="ANATRNSFRASE"/>
</dbReference>
<reference evidence="3 4" key="1">
    <citation type="submission" date="2018-01" db="EMBL/GenBank/DDBJ databases">
        <title>Draft genome sequence of Paucibacter aquatile CR182 isolated from freshwater of the Nakdong River.</title>
        <authorList>
            <person name="Choi A."/>
            <person name="Chung E.J."/>
        </authorList>
    </citation>
    <scope>NUCLEOTIDE SEQUENCE [LARGE SCALE GENOMIC DNA]</scope>
    <source>
        <strain evidence="3 4">CR182</strain>
    </source>
</reference>
<proteinExistence type="inferred from homology"/>
<evidence type="ECO:0000256" key="2">
    <source>
        <dbReference type="RuleBase" id="RU003452"/>
    </source>
</evidence>
<dbReference type="InterPro" id="IPR038765">
    <property type="entry name" value="Papain-like_cys_pep_sf"/>
</dbReference>
<gene>
    <name evidence="3" type="ORF">C1O66_10940</name>
</gene>
<accession>A0A2N8L1V0</accession>
<dbReference type="Gene3D" id="3.30.2140.10">
    <property type="entry name" value="Arylamine N-acetyltransferase"/>
    <property type="match status" value="1"/>
</dbReference>
<dbReference type="EMBL" id="POSP01000003">
    <property type="protein sequence ID" value="PND39690.1"/>
    <property type="molecule type" value="Genomic_DNA"/>
</dbReference>
<dbReference type="Proteomes" id="UP000235916">
    <property type="component" value="Unassembled WGS sequence"/>
</dbReference>
<dbReference type="PANTHER" id="PTHR11786">
    <property type="entry name" value="N-HYDROXYARYLAMINE O-ACETYLTRANSFERASE"/>
    <property type="match status" value="1"/>
</dbReference>
<dbReference type="OrthoDB" id="7181050at2"/>
<dbReference type="SUPFAM" id="SSF54001">
    <property type="entry name" value="Cysteine proteinases"/>
    <property type="match status" value="1"/>
</dbReference>
<evidence type="ECO:0000313" key="4">
    <source>
        <dbReference type="Proteomes" id="UP000235916"/>
    </source>
</evidence>
<protein>
    <submittedName>
        <fullName evidence="3">Acetyltransferase</fullName>
    </submittedName>
</protein>
<comment type="caution">
    <text evidence="3">The sequence shown here is derived from an EMBL/GenBank/DDBJ whole genome shotgun (WGS) entry which is preliminary data.</text>
</comment>